<dbReference type="EMBL" id="JBBGZW010000001">
    <property type="protein sequence ID" value="MEJ5044094.1"/>
    <property type="molecule type" value="Genomic_DNA"/>
</dbReference>
<keyword evidence="3" id="KW-1185">Reference proteome</keyword>
<evidence type="ECO:0000313" key="3">
    <source>
        <dbReference type="Proteomes" id="UP001362100"/>
    </source>
</evidence>
<dbReference type="NCBIfam" id="TIGR03590">
    <property type="entry name" value="PseG"/>
    <property type="match status" value="1"/>
</dbReference>
<organism evidence="2 3">
    <name type="scientific">Pantoea nemavictus</name>
    <dbReference type="NCBI Taxonomy" id="2726955"/>
    <lineage>
        <taxon>Bacteria</taxon>
        <taxon>Pseudomonadati</taxon>
        <taxon>Pseudomonadota</taxon>
        <taxon>Gammaproteobacteria</taxon>
        <taxon>Enterobacterales</taxon>
        <taxon>Erwiniaceae</taxon>
        <taxon>Pantoea</taxon>
    </lineage>
</organism>
<sequence length="366" mass="40929">MLIGKNIVFRVDASLHIGTGHVMRCLTLAEEMTERGAICYFVTKPHVGNVINLIENKGYTCLSLPKINNISVNFKDEYESWLGCSQQEDSVQTLDILSNINVHLLIVDHYALDEVWENNFKKIGIKIAVIDDLANRKHNSDFLLDQNEGRTSHNYEKLIPRNCVALYGSQYSLLRKEFHRYRNISLKNTNRGKLKSILISIGGIDKDNVTSEVLNILSNCDLPNDCELTIIMGGKSPWLEQVKAISEKISWRTNIHVDTNEMALLLSQCDMAIGAAGSSAWERCALGVPTIMIVVADNQNVIAKNLSINNAAFVIDSVEKVKKDLAEWFNFINAHDGVLDKMSLSCSLITDGNGTYKVARELESLV</sequence>
<dbReference type="Gene3D" id="3.40.50.11190">
    <property type="match status" value="1"/>
</dbReference>
<dbReference type="EC" id="3.6.1.57" evidence="2"/>
<dbReference type="InterPro" id="IPR020023">
    <property type="entry name" value="PseG"/>
</dbReference>
<evidence type="ECO:0000313" key="2">
    <source>
        <dbReference type="EMBL" id="MEJ5044094.1"/>
    </source>
</evidence>
<dbReference type="PANTHER" id="PTHR21015:SF22">
    <property type="entry name" value="GLYCOSYLTRANSFERASE"/>
    <property type="match status" value="1"/>
</dbReference>
<feature type="domain" description="Glycosyl transferase family 28 C-terminal" evidence="1">
    <location>
        <begin position="226"/>
        <end position="327"/>
    </location>
</feature>
<reference evidence="2 3" key="1">
    <citation type="submission" date="2023-12" db="EMBL/GenBank/DDBJ databases">
        <title>Gut-associated functions are favored during microbiome assembly across C. elegans life.</title>
        <authorList>
            <person name="Zimmermann J."/>
        </authorList>
    </citation>
    <scope>NUCLEOTIDE SEQUENCE [LARGE SCALE GENOMIC DNA]</scope>
    <source>
        <strain evidence="2 3">BIGb0393</strain>
    </source>
</reference>
<dbReference type="RefSeq" id="WP_180822137.1">
    <property type="nucleotide sequence ID" value="NZ_JACAWY010000001.1"/>
</dbReference>
<evidence type="ECO:0000259" key="1">
    <source>
        <dbReference type="Pfam" id="PF04101"/>
    </source>
</evidence>
<protein>
    <submittedName>
        <fullName evidence="2">UDP-2,4-diacetamido-2,4, 6-trideoxy-beta-L-altropyranose hydrolase</fullName>
        <ecNumber evidence="2">3.6.1.57</ecNumber>
    </submittedName>
</protein>
<dbReference type="InterPro" id="IPR007235">
    <property type="entry name" value="Glyco_trans_28_C"/>
</dbReference>
<comment type="caution">
    <text evidence="2">The sequence shown here is derived from an EMBL/GenBank/DDBJ whole genome shotgun (WGS) entry which is preliminary data.</text>
</comment>
<dbReference type="Pfam" id="PF04101">
    <property type="entry name" value="Glyco_tran_28_C"/>
    <property type="match status" value="1"/>
</dbReference>
<dbReference type="PANTHER" id="PTHR21015">
    <property type="entry name" value="UDP-N-ACETYLGLUCOSAMINE--N-ACETYLMURAMYL-(PENTAPEPTIDE) PYROPHOSPHORYL-UNDECAPRENOL N-ACETYLGLUCOSAMINE TRANSFERASE 1"/>
    <property type="match status" value="1"/>
</dbReference>
<gene>
    <name evidence="2" type="primary">pseG</name>
    <name evidence="2" type="ORF">WH298_02475</name>
</gene>
<proteinExistence type="predicted"/>
<name>A0ABU8PQ44_9GAMM</name>
<dbReference type="GO" id="GO:0016787">
    <property type="term" value="F:hydrolase activity"/>
    <property type="evidence" value="ECO:0007669"/>
    <property type="project" value="UniProtKB-KW"/>
</dbReference>
<dbReference type="Proteomes" id="UP001362100">
    <property type="component" value="Unassembled WGS sequence"/>
</dbReference>
<dbReference type="Gene3D" id="3.40.50.2000">
    <property type="entry name" value="Glycogen Phosphorylase B"/>
    <property type="match status" value="1"/>
</dbReference>
<accession>A0ABU8PQ44</accession>
<keyword evidence="2" id="KW-0378">Hydrolase</keyword>
<dbReference type="SUPFAM" id="SSF53756">
    <property type="entry name" value="UDP-Glycosyltransferase/glycogen phosphorylase"/>
    <property type="match status" value="1"/>
</dbReference>